<accession>A0A834IU51</accession>
<dbReference type="AlphaFoldDB" id="A0A834IU51"/>
<evidence type="ECO:0000313" key="2">
    <source>
        <dbReference type="Proteomes" id="UP000625711"/>
    </source>
</evidence>
<dbReference type="EMBL" id="JAACXV010000026">
    <property type="protein sequence ID" value="KAF7286444.1"/>
    <property type="molecule type" value="Genomic_DNA"/>
</dbReference>
<gene>
    <name evidence="1" type="ORF">GWI33_005362</name>
</gene>
<name>A0A834IU51_RHYFE</name>
<reference evidence="1" key="1">
    <citation type="submission" date="2020-08" db="EMBL/GenBank/DDBJ databases">
        <title>Genome sequencing and assembly of the red palm weevil Rhynchophorus ferrugineus.</title>
        <authorList>
            <person name="Dias G.B."/>
            <person name="Bergman C.M."/>
            <person name="Manee M."/>
        </authorList>
    </citation>
    <scope>NUCLEOTIDE SEQUENCE</scope>
    <source>
        <strain evidence="1">AA-2017</strain>
        <tissue evidence="1">Whole larva</tissue>
    </source>
</reference>
<dbReference type="Proteomes" id="UP000625711">
    <property type="component" value="Unassembled WGS sequence"/>
</dbReference>
<keyword evidence="2" id="KW-1185">Reference proteome</keyword>
<sequence>MHSPVKNSQFGPLAKYNPRSEVRFNPSERKRCTYANGLAWSLARESFLDLYLHRRNGVTVGFRAVRLCFAMLLIRCKKNNIETDFTSNNINIKKFSFEL</sequence>
<proteinExistence type="predicted"/>
<protein>
    <submittedName>
        <fullName evidence="1">Uncharacterized protein</fullName>
    </submittedName>
</protein>
<comment type="caution">
    <text evidence="1">The sequence shown here is derived from an EMBL/GenBank/DDBJ whole genome shotgun (WGS) entry which is preliminary data.</text>
</comment>
<organism evidence="1 2">
    <name type="scientific">Rhynchophorus ferrugineus</name>
    <name type="common">Red palm weevil</name>
    <name type="synonym">Curculio ferrugineus</name>
    <dbReference type="NCBI Taxonomy" id="354439"/>
    <lineage>
        <taxon>Eukaryota</taxon>
        <taxon>Metazoa</taxon>
        <taxon>Ecdysozoa</taxon>
        <taxon>Arthropoda</taxon>
        <taxon>Hexapoda</taxon>
        <taxon>Insecta</taxon>
        <taxon>Pterygota</taxon>
        <taxon>Neoptera</taxon>
        <taxon>Endopterygota</taxon>
        <taxon>Coleoptera</taxon>
        <taxon>Polyphaga</taxon>
        <taxon>Cucujiformia</taxon>
        <taxon>Curculionidae</taxon>
        <taxon>Dryophthorinae</taxon>
        <taxon>Rhynchophorus</taxon>
    </lineage>
</organism>
<evidence type="ECO:0000313" key="1">
    <source>
        <dbReference type="EMBL" id="KAF7286444.1"/>
    </source>
</evidence>